<evidence type="ECO:0000256" key="1">
    <source>
        <dbReference type="SAM" id="MobiDB-lite"/>
    </source>
</evidence>
<comment type="caution">
    <text evidence="3">The sequence shown here is derived from an EMBL/GenBank/DDBJ whole genome shotgun (WGS) entry which is preliminary data.</text>
</comment>
<gene>
    <name evidence="3" type="ORF">JOF28_000639</name>
</gene>
<name>A0A940PRL4_9MICO</name>
<protein>
    <recommendedName>
        <fullName evidence="2">DUF222 domain-containing protein</fullName>
    </recommendedName>
</protein>
<keyword evidence="4" id="KW-1185">Reference proteome</keyword>
<accession>A0A940PRL4</accession>
<feature type="region of interest" description="Disordered" evidence="1">
    <location>
        <begin position="1"/>
        <end position="23"/>
    </location>
</feature>
<dbReference type="RefSeq" id="WP_209704437.1">
    <property type="nucleotide sequence ID" value="NZ_JAFIDA010000001.1"/>
</dbReference>
<feature type="region of interest" description="Disordered" evidence="1">
    <location>
        <begin position="196"/>
        <end position="240"/>
    </location>
</feature>
<dbReference type="InterPro" id="IPR003870">
    <property type="entry name" value="DUF222"/>
</dbReference>
<feature type="compositionally biased region" description="Gly residues" evidence="1">
    <location>
        <begin position="323"/>
        <end position="341"/>
    </location>
</feature>
<feature type="region of interest" description="Disordered" evidence="1">
    <location>
        <begin position="319"/>
        <end position="389"/>
    </location>
</feature>
<evidence type="ECO:0000313" key="4">
    <source>
        <dbReference type="Proteomes" id="UP000675163"/>
    </source>
</evidence>
<feature type="domain" description="DUF222" evidence="2">
    <location>
        <begin position="259"/>
        <end position="435"/>
    </location>
</feature>
<feature type="region of interest" description="Disordered" evidence="1">
    <location>
        <begin position="486"/>
        <end position="545"/>
    </location>
</feature>
<feature type="compositionally biased region" description="Acidic residues" evidence="1">
    <location>
        <begin position="216"/>
        <end position="232"/>
    </location>
</feature>
<feature type="region of interest" description="Disordered" evidence="1">
    <location>
        <begin position="432"/>
        <end position="463"/>
    </location>
</feature>
<sequence length="545" mass="55991">MSSNEAGNLRGPAASIPQTPTASMQGLAAQPHIAHLHDALAGITSQMGHDALTLMDDDDLLSVTQHLEQASRRINALLIAAAGNIDHRSEPHLENSLAKRKGCRNTTELLQRLSQHSSATIGRRLKVARATRRDIGFTGSTIPPQFPAVADALAAGDLPEETALQIVKSLAGLPSRVDPTKVEIAERGIVDQAAGYSSAERFDGLSPDDQGPGNEGPDDEGPDDEGPDDEGLDPAGHAAAPLPVDCDTIKLICQTWSTFLDQDGTAPNEESAMRERYLWLGPEKNGLVPLHGLLLPEAAALLGSLFNAVNSPRTAANTNAMGAGTGTDAGPGSATGSGAATGAGAHAARAGGSGRKVEFVQCDDDPSTEGGPSTEDHSPALPEADPRSYGQKMHDAFKIVAEIAARAAETPQVGGAPVTVLIQTTQQELAASINSDNGSGGNSDTGKSGTAWIHGHDGRPTPTSMATVRQCICAGTTQRVITGPAAKSLASTAPPAFSPHTNDEPSPRETVAASFPGAASRQHGAKCITSLNGPTVAPPPLTTVS</sequence>
<evidence type="ECO:0000313" key="3">
    <source>
        <dbReference type="EMBL" id="MBP1325407.1"/>
    </source>
</evidence>
<dbReference type="AlphaFoldDB" id="A0A940PRL4"/>
<dbReference type="Pfam" id="PF02720">
    <property type="entry name" value="DUF222"/>
    <property type="match status" value="2"/>
</dbReference>
<feature type="compositionally biased region" description="Pro residues" evidence="1">
    <location>
        <begin position="536"/>
        <end position="545"/>
    </location>
</feature>
<organism evidence="3 4">
    <name type="scientific">Leucobacter exalbidus</name>
    <dbReference type="NCBI Taxonomy" id="662960"/>
    <lineage>
        <taxon>Bacteria</taxon>
        <taxon>Bacillati</taxon>
        <taxon>Actinomycetota</taxon>
        <taxon>Actinomycetes</taxon>
        <taxon>Micrococcales</taxon>
        <taxon>Microbacteriaceae</taxon>
        <taxon>Leucobacter</taxon>
    </lineage>
</organism>
<reference evidence="3" key="1">
    <citation type="submission" date="2021-02" db="EMBL/GenBank/DDBJ databases">
        <title>Sequencing the genomes of 1000 actinobacteria strains.</title>
        <authorList>
            <person name="Klenk H.-P."/>
        </authorList>
    </citation>
    <scope>NUCLEOTIDE SEQUENCE</scope>
    <source>
        <strain evidence="3">DSM 22850</strain>
    </source>
</reference>
<evidence type="ECO:0000259" key="2">
    <source>
        <dbReference type="Pfam" id="PF02720"/>
    </source>
</evidence>
<feature type="domain" description="DUF222" evidence="2">
    <location>
        <begin position="64"/>
        <end position="199"/>
    </location>
</feature>
<dbReference type="Proteomes" id="UP000675163">
    <property type="component" value="Unassembled WGS sequence"/>
</dbReference>
<dbReference type="EMBL" id="JAFIDA010000001">
    <property type="protein sequence ID" value="MBP1325407.1"/>
    <property type="molecule type" value="Genomic_DNA"/>
</dbReference>
<proteinExistence type="predicted"/>